<feature type="transmembrane region" description="Helical" evidence="1">
    <location>
        <begin position="71"/>
        <end position="89"/>
    </location>
</feature>
<proteinExistence type="predicted"/>
<accession>A0ABV1SDN1</accession>
<feature type="transmembrane region" description="Helical" evidence="1">
    <location>
        <begin position="42"/>
        <end position="59"/>
    </location>
</feature>
<reference evidence="2 3" key="2">
    <citation type="submission" date="2024-06" db="EMBL/GenBank/DDBJ databases">
        <title>Thioclava kandeliae sp. nov. from a rhizosphere soil sample of Kandelia candel in a mangrove.</title>
        <authorList>
            <person name="Mu T."/>
        </authorList>
    </citation>
    <scope>NUCLEOTIDE SEQUENCE [LARGE SCALE GENOMIC DNA]</scope>
    <source>
        <strain evidence="2 3">CPCC 100088</strain>
    </source>
</reference>
<sequence>MRQTLFRYATPLITGLFLVSLVSGVALFFHWQMGWFHSMHEWLSMVLVIPFVLHLWRNWRPLKAYFKAPPMLLALVASLIAAVAFALPISSESTAKGGRPPQFALAQKLLDAPISEIAPVLDSDSTALLTRLQAAGYSGTPEQSPAEIAQGAGAQVDAIARLLLQ</sequence>
<organism evidence="2 3">
    <name type="scientific">Thioclava kandeliae</name>
    <dbReference type="NCBI Taxonomy" id="3070818"/>
    <lineage>
        <taxon>Bacteria</taxon>
        <taxon>Pseudomonadati</taxon>
        <taxon>Pseudomonadota</taxon>
        <taxon>Alphaproteobacteria</taxon>
        <taxon>Rhodobacterales</taxon>
        <taxon>Paracoccaceae</taxon>
        <taxon>Thioclava</taxon>
    </lineage>
</organism>
<keyword evidence="1" id="KW-0812">Transmembrane</keyword>
<comment type="caution">
    <text evidence="2">The sequence shown here is derived from an EMBL/GenBank/DDBJ whole genome shotgun (WGS) entry which is preliminary data.</text>
</comment>
<keyword evidence="1" id="KW-1133">Transmembrane helix</keyword>
<dbReference type="EMBL" id="JAYWLC010000002">
    <property type="protein sequence ID" value="MER5171025.1"/>
    <property type="molecule type" value="Genomic_DNA"/>
</dbReference>
<name>A0ABV1SDN1_9RHOB</name>
<keyword evidence="1" id="KW-0472">Membrane</keyword>
<evidence type="ECO:0000313" key="2">
    <source>
        <dbReference type="EMBL" id="MER5171025.1"/>
    </source>
</evidence>
<dbReference type="Proteomes" id="UP001438953">
    <property type="component" value="Unassembled WGS sequence"/>
</dbReference>
<dbReference type="RefSeq" id="WP_339113378.1">
    <property type="nucleotide sequence ID" value="NZ_JAYWLC010000002.1"/>
</dbReference>
<reference evidence="2 3" key="1">
    <citation type="submission" date="2024-01" db="EMBL/GenBank/DDBJ databases">
        <authorList>
            <person name="Deng Y."/>
            <person name="Su J."/>
        </authorList>
    </citation>
    <scope>NUCLEOTIDE SEQUENCE [LARGE SCALE GENOMIC DNA]</scope>
    <source>
        <strain evidence="2 3">CPCC 100088</strain>
    </source>
</reference>
<feature type="transmembrane region" description="Helical" evidence="1">
    <location>
        <begin position="12"/>
        <end position="30"/>
    </location>
</feature>
<protein>
    <submittedName>
        <fullName evidence="2">DUF4405 domain-containing protein</fullName>
    </submittedName>
</protein>
<gene>
    <name evidence="2" type="ORF">VSX56_04480</name>
</gene>
<evidence type="ECO:0000313" key="3">
    <source>
        <dbReference type="Proteomes" id="UP001438953"/>
    </source>
</evidence>
<keyword evidence="3" id="KW-1185">Reference proteome</keyword>
<evidence type="ECO:0000256" key="1">
    <source>
        <dbReference type="SAM" id="Phobius"/>
    </source>
</evidence>